<evidence type="ECO:0000313" key="3">
    <source>
        <dbReference type="Proteomes" id="UP000234681"/>
    </source>
</evidence>
<protein>
    <submittedName>
        <fullName evidence="2">RCG30945</fullName>
    </submittedName>
</protein>
<feature type="domain" description="Ddi1/2 HDD" evidence="1">
    <location>
        <begin position="1"/>
        <end position="55"/>
    </location>
</feature>
<dbReference type="PANTHER" id="PTHR15397">
    <property type="entry name" value="SODIUM-GLUCOSE COTRANSPORTER REGULATORY PROTEIN -RELATED"/>
    <property type="match status" value="1"/>
</dbReference>
<dbReference type="EMBL" id="CH473968">
    <property type="protein sequence ID" value="EDL81006.1"/>
    <property type="molecule type" value="Genomic_DNA"/>
</dbReference>
<sequence>MLLANPHELSLLKERNPPLAEALLSGDLEKFSRVLVEQQQDRARREQERIRLFSA</sequence>
<proteinExistence type="predicted"/>
<dbReference type="Pfam" id="PF24669">
    <property type="entry name" value="Ddi2_HDD"/>
    <property type="match status" value="1"/>
</dbReference>
<accession>A6ITV5</accession>
<organism evidence="2 3">
    <name type="scientific">Rattus norvegicus</name>
    <name type="common">Rat</name>
    <dbReference type="NCBI Taxonomy" id="10116"/>
    <lineage>
        <taxon>Eukaryota</taxon>
        <taxon>Metazoa</taxon>
        <taxon>Chordata</taxon>
        <taxon>Craniata</taxon>
        <taxon>Vertebrata</taxon>
        <taxon>Euteleostomi</taxon>
        <taxon>Mammalia</taxon>
        <taxon>Eutheria</taxon>
        <taxon>Euarchontoglires</taxon>
        <taxon>Glires</taxon>
        <taxon>Rodentia</taxon>
        <taxon>Myomorpha</taxon>
        <taxon>Muroidea</taxon>
        <taxon>Muridae</taxon>
        <taxon>Murinae</taxon>
        <taxon>Rattus</taxon>
    </lineage>
</organism>
<dbReference type="PANTHER" id="PTHR15397:SF3">
    <property type="entry name" value="DNA DAMAGE INDUCIBLE 1 HOMOLOG 2"/>
    <property type="match status" value="1"/>
</dbReference>
<evidence type="ECO:0000259" key="1">
    <source>
        <dbReference type="Pfam" id="PF24669"/>
    </source>
</evidence>
<dbReference type="AlphaFoldDB" id="A6ITV5"/>
<dbReference type="InterPro" id="IPR057273">
    <property type="entry name" value="Ddi1/2_HDD"/>
</dbReference>
<reference evidence="3" key="1">
    <citation type="submission" date="2005-09" db="EMBL/GenBank/DDBJ databases">
        <authorList>
            <person name="Mural R.J."/>
            <person name="Li P.W."/>
            <person name="Adams M.D."/>
            <person name="Amanatides P.G."/>
            <person name="Baden-Tillson H."/>
            <person name="Barnstead M."/>
            <person name="Chin S.H."/>
            <person name="Dew I."/>
            <person name="Evans C.A."/>
            <person name="Ferriera S."/>
            <person name="Flanigan M."/>
            <person name="Fosler C."/>
            <person name="Glodek A."/>
            <person name="Gu Z."/>
            <person name="Holt R.A."/>
            <person name="Jennings D."/>
            <person name="Kraft C.L."/>
            <person name="Lu F."/>
            <person name="Nguyen T."/>
            <person name="Nusskern D.R."/>
            <person name="Pfannkoch C.M."/>
            <person name="Sitter C."/>
            <person name="Sutton G.G."/>
            <person name="Venter J.C."/>
            <person name="Wang Z."/>
            <person name="Woodage T."/>
            <person name="Zheng X.H."/>
            <person name="Zhong F."/>
        </authorList>
    </citation>
    <scope>NUCLEOTIDE SEQUENCE [LARGE SCALE GENOMIC DNA]</scope>
    <source>
        <strain>BN</strain>
        <strain evidence="3">Sprague-Dawley</strain>
    </source>
</reference>
<feature type="non-terminal residue" evidence="2">
    <location>
        <position position="55"/>
    </location>
</feature>
<dbReference type="Proteomes" id="UP000234681">
    <property type="component" value="Chromosome 5"/>
</dbReference>
<evidence type="ECO:0000313" key="2">
    <source>
        <dbReference type="EMBL" id="EDL81006.1"/>
    </source>
</evidence>
<name>A6ITV5_RAT</name>
<gene>
    <name evidence="2" type="ORF">rCG_30945</name>
</gene>